<dbReference type="PRINTS" id="PR00080">
    <property type="entry name" value="SDRFAMILY"/>
</dbReference>
<dbReference type="KEGG" id="scd:Spica_0515"/>
<dbReference type="InterPro" id="IPR002347">
    <property type="entry name" value="SDR_fam"/>
</dbReference>
<dbReference type="GO" id="GO:0016616">
    <property type="term" value="F:oxidoreductase activity, acting on the CH-OH group of donors, NAD or NADP as acceptor"/>
    <property type="evidence" value="ECO:0007669"/>
    <property type="project" value="TreeGrafter"/>
</dbReference>
<dbReference type="PANTHER" id="PTHR42760">
    <property type="entry name" value="SHORT-CHAIN DEHYDROGENASES/REDUCTASES FAMILY MEMBER"/>
    <property type="match status" value="1"/>
</dbReference>
<evidence type="ECO:0000313" key="2">
    <source>
        <dbReference type="EMBL" id="AEJ18677.1"/>
    </source>
</evidence>
<dbReference type="eggNOG" id="COG1028">
    <property type="taxonomic scope" value="Bacteria"/>
</dbReference>
<keyword evidence="3" id="KW-1185">Reference proteome</keyword>
<dbReference type="Gene3D" id="3.40.50.720">
    <property type="entry name" value="NAD(P)-binding Rossmann-like Domain"/>
    <property type="match status" value="1"/>
</dbReference>
<accession>F8F024</accession>
<reference evidence="3" key="1">
    <citation type="journal article" date="2013" name="Stand. Genomic Sci.">
        <title>Genome sequence of the thermophilic fresh-water bacterium Spirochaeta caldaria type strain (H1(T)), reclassification of Spirochaeta caldaria, Spirochaeta stenostrepta, and Spirochaeta zuelzerae in the genus Treponema as Treponema caldaria comb. nov., Treponema stenostrepta comb. nov., and Treponema zuelzerae comb. nov., and emendation of the genus Treponema.</title>
        <authorList>
            <person name="Abt B."/>
            <person name="Goker M."/>
            <person name="Scheuner C."/>
            <person name="Han C."/>
            <person name="Lu M."/>
            <person name="Misra M."/>
            <person name="Lapidus A."/>
            <person name="Nolan M."/>
            <person name="Lucas S."/>
            <person name="Hammon N."/>
            <person name="Deshpande S."/>
            <person name="Cheng J.F."/>
            <person name="Tapia R."/>
            <person name="Goodwin L.A."/>
            <person name="Pitluck S."/>
            <person name="Liolios K."/>
            <person name="Pagani I."/>
            <person name="Ivanova N."/>
            <person name="Mavromatis K."/>
            <person name="Mikhailova N."/>
            <person name="Huntemann M."/>
            <person name="Pati A."/>
            <person name="Chen A."/>
            <person name="Palaniappan K."/>
            <person name="Land M."/>
            <person name="Hauser L."/>
            <person name="Jeffries C.D."/>
            <person name="Rohde M."/>
            <person name="Spring S."/>
            <person name="Gronow S."/>
            <person name="Detter J.C."/>
            <person name="Bristow J."/>
            <person name="Eisen J.A."/>
            <person name="Markowitz V."/>
            <person name="Hugenholtz P."/>
            <person name="Kyrpides N.C."/>
            <person name="Woyke T."/>
            <person name="Klenk H.P."/>
        </authorList>
    </citation>
    <scope>NUCLEOTIDE SEQUENCE</scope>
    <source>
        <strain evidence="3">ATCC 51460 / DSM 7334 / H1</strain>
    </source>
</reference>
<dbReference type="Pfam" id="PF13561">
    <property type="entry name" value="adh_short_C2"/>
    <property type="match status" value="1"/>
</dbReference>
<dbReference type="RefSeq" id="WP_013967989.1">
    <property type="nucleotide sequence ID" value="NC_015732.1"/>
</dbReference>
<dbReference type="OrthoDB" id="9803333at2"/>
<name>F8F024_GRAC1</name>
<evidence type="ECO:0000313" key="3">
    <source>
        <dbReference type="Proteomes" id="UP000000503"/>
    </source>
</evidence>
<gene>
    <name evidence="2" type="ordered locus">Spica_0515</name>
</gene>
<comment type="similarity">
    <text evidence="1">Belongs to the short-chain dehydrogenases/reductases (SDR) family.</text>
</comment>
<dbReference type="InterPro" id="IPR036291">
    <property type="entry name" value="NAD(P)-bd_dom_sf"/>
</dbReference>
<dbReference type="HOGENOM" id="CLU_010194_1_1_12"/>
<dbReference type="STRING" id="744872.Spica_0515"/>
<evidence type="ECO:0000256" key="1">
    <source>
        <dbReference type="ARBA" id="ARBA00006484"/>
    </source>
</evidence>
<dbReference type="NCBIfam" id="NF006619">
    <property type="entry name" value="PRK09186.1"/>
    <property type="match status" value="1"/>
</dbReference>
<sequence>MSGISALLELDGKRIVVVGGAGLLGSKICEAISRAGARCVIADINVARAEEIAEKIGSDTGARPEVTTVSIVDPSSVDEMINSVARKIGGIDVLINSSYPRNSNYGRKFENVEFKDFCENVNLHLGGYFLVSQKVLEYFKANGGGVLLNMSSVYGMIAPRFRIYDGTAMTMPVEYAAIKSAIIHLTKYMAAYYAGNNIRVNCISLGGLWDHQPESFLSEYRKHCIDKGMLDAADVVGTVLFLASDMSRYVNGQNVCVDDGFTL</sequence>
<dbReference type="AlphaFoldDB" id="F8F024"/>
<dbReference type="Proteomes" id="UP000000503">
    <property type="component" value="Chromosome"/>
</dbReference>
<dbReference type="SUPFAM" id="SSF51735">
    <property type="entry name" value="NAD(P)-binding Rossmann-fold domains"/>
    <property type="match status" value="1"/>
</dbReference>
<organism evidence="2 3">
    <name type="scientific">Gracilinema caldarium (strain ATCC 51460 / DSM 7334 / H1)</name>
    <name type="common">Treponema caldarium</name>
    <dbReference type="NCBI Taxonomy" id="744872"/>
    <lineage>
        <taxon>Bacteria</taxon>
        <taxon>Pseudomonadati</taxon>
        <taxon>Spirochaetota</taxon>
        <taxon>Spirochaetia</taxon>
        <taxon>Spirochaetales</taxon>
        <taxon>Breznakiellaceae</taxon>
        <taxon>Gracilinema</taxon>
    </lineage>
</organism>
<dbReference type="PRINTS" id="PR00081">
    <property type="entry name" value="GDHRDH"/>
</dbReference>
<proteinExistence type="inferred from homology"/>
<dbReference type="EMBL" id="CP002868">
    <property type="protein sequence ID" value="AEJ18677.1"/>
    <property type="molecule type" value="Genomic_DNA"/>
</dbReference>
<protein>
    <submittedName>
        <fullName evidence="2">Short-chain dehydrogenase/reductase SDR</fullName>
    </submittedName>
</protein>